<keyword evidence="3" id="KW-1185">Reference proteome</keyword>
<dbReference type="AlphaFoldDB" id="A0A9D4HMW1"/>
<feature type="region of interest" description="Disordered" evidence="1">
    <location>
        <begin position="23"/>
        <end position="43"/>
    </location>
</feature>
<comment type="caution">
    <text evidence="2">The sequence shown here is derived from an EMBL/GenBank/DDBJ whole genome shotgun (WGS) entry which is preliminary data.</text>
</comment>
<organism evidence="2 3">
    <name type="scientific">Dreissena polymorpha</name>
    <name type="common">Zebra mussel</name>
    <name type="synonym">Mytilus polymorpha</name>
    <dbReference type="NCBI Taxonomy" id="45954"/>
    <lineage>
        <taxon>Eukaryota</taxon>
        <taxon>Metazoa</taxon>
        <taxon>Spiralia</taxon>
        <taxon>Lophotrochozoa</taxon>
        <taxon>Mollusca</taxon>
        <taxon>Bivalvia</taxon>
        <taxon>Autobranchia</taxon>
        <taxon>Heteroconchia</taxon>
        <taxon>Euheterodonta</taxon>
        <taxon>Imparidentia</taxon>
        <taxon>Neoheterodontei</taxon>
        <taxon>Myida</taxon>
        <taxon>Dreissenoidea</taxon>
        <taxon>Dreissenidae</taxon>
        <taxon>Dreissena</taxon>
    </lineage>
</organism>
<sequence>MLQLILQAYNVLSFKQKRPKLSTETLTYPPSQTKAQKNKSQNSILQSLSDVTRDLQLDSGYSSHSSSAMCYLQDCSQTETGLVEGSHTGVIEGSQDMGSLPGTSDGDSGCLQGDLDLDDLLYHFQQFFRHQFDEELQLMHERMCGILASQETHVRRIVHMALSGQIDTQPCVPKTCLGDITGHQTECSVVHIPQPVPNDADSSMITTPHITEKVTHRAHTILASEHRETAVKYNQTISDTNGNQSDSHRDDILTLMSLSCQVSTLLAKPQFRT</sequence>
<name>A0A9D4HMW1_DREPO</name>
<reference evidence="2" key="1">
    <citation type="journal article" date="2019" name="bioRxiv">
        <title>The Genome of the Zebra Mussel, Dreissena polymorpha: A Resource for Invasive Species Research.</title>
        <authorList>
            <person name="McCartney M.A."/>
            <person name="Auch B."/>
            <person name="Kono T."/>
            <person name="Mallez S."/>
            <person name="Zhang Y."/>
            <person name="Obille A."/>
            <person name="Becker A."/>
            <person name="Abrahante J.E."/>
            <person name="Garbe J."/>
            <person name="Badalamenti J.P."/>
            <person name="Herman A."/>
            <person name="Mangelson H."/>
            <person name="Liachko I."/>
            <person name="Sullivan S."/>
            <person name="Sone E.D."/>
            <person name="Koren S."/>
            <person name="Silverstein K.A.T."/>
            <person name="Beckman K.B."/>
            <person name="Gohl D.M."/>
        </authorList>
    </citation>
    <scope>NUCLEOTIDE SEQUENCE</scope>
    <source>
        <strain evidence="2">Duluth1</strain>
        <tissue evidence="2">Whole animal</tissue>
    </source>
</reference>
<protein>
    <submittedName>
        <fullName evidence="2">Uncharacterized protein</fullName>
    </submittedName>
</protein>
<evidence type="ECO:0000256" key="1">
    <source>
        <dbReference type="SAM" id="MobiDB-lite"/>
    </source>
</evidence>
<reference evidence="2" key="2">
    <citation type="submission" date="2020-11" db="EMBL/GenBank/DDBJ databases">
        <authorList>
            <person name="McCartney M.A."/>
            <person name="Auch B."/>
            <person name="Kono T."/>
            <person name="Mallez S."/>
            <person name="Becker A."/>
            <person name="Gohl D.M."/>
            <person name="Silverstein K.A.T."/>
            <person name="Koren S."/>
            <person name="Bechman K.B."/>
            <person name="Herman A."/>
            <person name="Abrahante J.E."/>
            <person name="Garbe J."/>
        </authorList>
    </citation>
    <scope>NUCLEOTIDE SEQUENCE</scope>
    <source>
        <strain evidence="2">Duluth1</strain>
        <tissue evidence="2">Whole animal</tissue>
    </source>
</reference>
<evidence type="ECO:0000313" key="3">
    <source>
        <dbReference type="Proteomes" id="UP000828390"/>
    </source>
</evidence>
<proteinExistence type="predicted"/>
<evidence type="ECO:0000313" key="2">
    <source>
        <dbReference type="EMBL" id="KAH3724481.1"/>
    </source>
</evidence>
<accession>A0A9D4HMW1</accession>
<dbReference type="Proteomes" id="UP000828390">
    <property type="component" value="Unassembled WGS sequence"/>
</dbReference>
<dbReference type="EMBL" id="JAIWYP010000012">
    <property type="protein sequence ID" value="KAH3724481.1"/>
    <property type="molecule type" value="Genomic_DNA"/>
</dbReference>
<gene>
    <name evidence="2" type="ORF">DPMN_050298</name>
</gene>